<protein>
    <submittedName>
        <fullName evidence="1">Uncharacterized protein</fullName>
    </submittedName>
</protein>
<proteinExistence type="predicted"/>
<keyword evidence="2" id="KW-1185">Reference proteome</keyword>
<evidence type="ECO:0000313" key="1">
    <source>
        <dbReference type="EMBL" id="MFI2230914.1"/>
    </source>
</evidence>
<dbReference type="RefSeq" id="WP_397062259.1">
    <property type="nucleotide sequence ID" value="NZ_JBIRYL010000002.1"/>
</dbReference>
<reference evidence="1 2" key="1">
    <citation type="submission" date="2024-10" db="EMBL/GenBank/DDBJ databases">
        <title>The Natural Products Discovery Center: Release of the First 8490 Sequenced Strains for Exploring Actinobacteria Biosynthetic Diversity.</title>
        <authorList>
            <person name="Kalkreuter E."/>
            <person name="Kautsar S.A."/>
            <person name="Yang D."/>
            <person name="Bader C.D."/>
            <person name="Teijaro C.N."/>
            <person name="Fluegel L."/>
            <person name="Davis C.M."/>
            <person name="Simpson J.R."/>
            <person name="Lauterbach L."/>
            <person name="Steele A.D."/>
            <person name="Gui C."/>
            <person name="Meng S."/>
            <person name="Li G."/>
            <person name="Viehrig K."/>
            <person name="Ye F."/>
            <person name="Su P."/>
            <person name="Kiefer A.F."/>
            <person name="Nichols A."/>
            <person name="Cepeda A.J."/>
            <person name="Yan W."/>
            <person name="Fan B."/>
            <person name="Jiang Y."/>
            <person name="Adhikari A."/>
            <person name="Zheng C.-J."/>
            <person name="Schuster L."/>
            <person name="Cowan T.M."/>
            <person name="Smanski M.J."/>
            <person name="Chevrette M.G."/>
            <person name="De Carvalho L.P.S."/>
            <person name="Shen B."/>
        </authorList>
    </citation>
    <scope>NUCLEOTIDE SEQUENCE [LARGE SCALE GENOMIC DNA]</scope>
    <source>
        <strain evidence="1 2">NPDC019377</strain>
    </source>
</reference>
<organism evidence="1 2">
    <name type="scientific">Nocardia testacea</name>
    <dbReference type="NCBI Taxonomy" id="248551"/>
    <lineage>
        <taxon>Bacteria</taxon>
        <taxon>Bacillati</taxon>
        <taxon>Actinomycetota</taxon>
        <taxon>Actinomycetes</taxon>
        <taxon>Mycobacteriales</taxon>
        <taxon>Nocardiaceae</taxon>
        <taxon>Nocardia</taxon>
    </lineage>
</organism>
<dbReference type="EMBL" id="JBIRYL010000002">
    <property type="protein sequence ID" value="MFI2230914.1"/>
    <property type="molecule type" value="Genomic_DNA"/>
</dbReference>
<gene>
    <name evidence="1" type="ORF">ACH49Z_13800</name>
</gene>
<accession>A0ABW7VXD4</accession>
<evidence type="ECO:0000313" key="2">
    <source>
        <dbReference type="Proteomes" id="UP001611494"/>
    </source>
</evidence>
<name>A0ABW7VXD4_9NOCA</name>
<comment type="caution">
    <text evidence="1">The sequence shown here is derived from an EMBL/GenBank/DDBJ whole genome shotgun (WGS) entry which is preliminary data.</text>
</comment>
<sequence>MFESWCDEFSAPLRRVAEPPIPVLVNLSIVLAPGPGFRRDAVSMLTKSAGLDTSATVPGLLHAWARTSTGTWIGFVRFAIPAANRQGWIEARQWCPAHALVENNAGEGVPPHSGR</sequence>
<dbReference type="Proteomes" id="UP001611494">
    <property type="component" value="Unassembled WGS sequence"/>
</dbReference>